<keyword evidence="12" id="KW-0411">Iron-sulfur</keyword>
<dbReference type="PANTHER" id="PTHR30544">
    <property type="entry name" value="23S RRNA METHYLTRANSFERASE"/>
    <property type="match status" value="1"/>
</dbReference>
<dbReference type="InterPro" id="IPR013785">
    <property type="entry name" value="Aldolase_TIM"/>
</dbReference>
<dbReference type="Gene3D" id="3.20.20.70">
    <property type="entry name" value="Aldolase class I"/>
    <property type="match status" value="1"/>
</dbReference>
<accession>A0A1J5IMT6</accession>
<feature type="domain" description="Radical SAM core" evidence="13">
    <location>
        <begin position="93"/>
        <end position="338"/>
    </location>
</feature>
<reference evidence="14 15" key="1">
    <citation type="journal article" date="2016" name="Environ. Microbiol.">
        <title>Genomic resolution of a cold subsurface aquifer community provides metabolic insights for novel microbes adapted to high CO concentrations.</title>
        <authorList>
            <person name="Probst A.J."/>
            <person name="Castelle C.J."/>
            <person name="Singh A."/>
            <person name="Brown C.T."/>
            <person name="Anantharaman K."/>
            <person name="Sharon I."/>
            <person name="Hug L.A."/>
            <person name="Burstein D."/>
            <person name="Emerson J.B."/>
            <person name="Thomas B.C."/>
            <person name="Banfield J.F."/>
        </authorList>
    </citation>
    <scope>NUCLEOTIDE SEQUENCE [LARGE SCALE GENOMIC DNA]</scope>
    <source>
        <strain evidence="14">CG2_30_54_11</strain>
    </source>
</reference>
<evidence type="ECO:0000256" key="4">
    <source>
        <dbReference type="ARBA" id="ARBA00022490"/>
    </source>
</evidence>
<keyword evidence="3" id="KW-0004">4Fe-4S</keyword>
<evidence type="ECO:0000256" key="8">
    <source>
        <dbReference type="ARBA" id="ARBA00022691"/>
    </source>
</evidence>
<gene>
    <name evidence="14" type="ORF">AUK40_05825</name>
</gene>
<dbReference type="GO" id="GO:0070475">
    <property type="term" value="P:rRNA base methylation"/>
    <property type="evidence" value="ECO:0007669"/>
    <property type="project" value="InterPro"/>
</dbReference>
<dbReference type="GO" id="GO:0005737">
    <property type="term" value="C:cytoplasm"/>
    <property type="evidence" value="ECO:0007669"/>
    <property type="project" value="UniProtKB-SubCell"/>
</dbReference>
<comment type="subcellular location">
    <subcellularLocation>
        <location evidence="2">Cytoplasm</location>
    </subcellularLocation>
</comment>
<feature type="non-terminal residue" evidence="14">
    <location>
        <position position="338"/>
    </location>
</feature>
<evidence type="ECO:0000259" key="13">
    <source>
        <dbReference type="PROSITE" id="PS51918"/>
    </source>
</evidence>
<dbReference type="InterPro" id="IPR048641">
    <property type="entry name" value="RlmN_N"/>
</dbReference>
<evidence type="ECO:0000256" key="5">
    <source>
        <dbReference type="ARBA" id="ARBA00022552"/>
    </source>
</evidence>
<evidence type="ECO:0000313" key="15">
    <source>
        <dbReference type="Proteomes" id="UP000183245"/>
    </source>
</evidence>
<dbReference type="AlphaFoldDB" id="A0A1J5IMT6"/>
<keyword evidence="7 14" id="KW-0808">Transferase</keyword>
<dbReference type="EMBL" id="MNZT01000105">
    <property type="protein sequence ID" value="OIP95698.1"/>
    <property type="molecule type" value="Genomic_DNA"/>
</dbReference>
<dbReference type="GO" id="GO:0051539">
    <property type="term" value="F:4 iron, 4 sulfur cluster binding"/>
    <property type="evidence" value="ECO:0007669"/>
    <property type="project" value="UniProtKB-KW"/>
</dbReference>
<dbReference type="PANTHER" id="PTHR30544:SF5">
    <property type="entry name" value="RADICAL SAM CORE DOMAIN-CONTAINING PROTEIN"/>
    <property type="match status" value="1"/>
</dbReference>
<dbReference type="GO" id="GO:0030488">
    <property type="term" value="P:tRNA methylation"/>
    <property type="evidence" value="ECO:0007669"/>
    <property type="project" value="InterPro"/>
</dbReference>
<evidence type="ECO:0000256" key="9">
    <source>
        <dbReference type="ARBA" id="ARBA00022694"/>
    </source>
</evidence>
<dbReference type="InterPro" id="IPR058240">
    <property type="entry name" value="rSAM_sf"/>
</dbReference>
<keyword evidence="11" id="KW-0408">Iron</keyword>
<comment type="caution">
    <text evidence="14">The sequence shown here is derived from an EMBL/GenBank/DDBJ whole genome shotgun (WGS) entry which is preliminary data.</text>
</comment>
<keyword evidence="8" id="KW-0949">S-adenosyl-L-methionine</keyword>
<dbReference type="Proteomes" id="UP000183245">
    <property type="component" value="Unassembled WGS sequence"/>
</dbReference>
<keyword evidence="10" id="KW-0479">Metal-binding</keyword>
<dbReference type="PIRSF" id="PIRSF006004">
    <property type="entry name" value="CHP00048"/>
    <property type="match status" value="1"/>
</dbReference>
<keyword evidence="5" id="KW-0698">rRNA processing</keyword>
<evidence type="ECO:0000313" key="14">
    <source>
        <dbReference type="EMBL" id="OIP95698.1"/>
    </source>
</evidence>
<dbReference type="InterPro" id="IPR004383">
    <property type="entry name" value="rRNA_lsu_MTrfase_RlmN/Cfr"/>
</dbReference>
<sequence>MLDEEHISNILAETGEKPFRLNQIRRWVYTRGMVDFHQMSDLSAALKERLAAEIKPLSLEIKTRLTSRDKSTDKLALLLHDGQMIEMVILRNLTGRVSVCISSQVGCAVGCAFCATGQGGICRNLTAEEIADQVLLARVLLKSEVGSRKYEVGSTKSEVGGTKETLPSNVIIMGMGEPFLNYDAIVQALDLVNRRLNIGGRRLTVSTVGIVPGIRKFASENLQVNLAVSLHSVDPEVRSSLIPINDTYPLPELKAAVENYIELTRRKVFFEYIMLSGVNDSFADAQALAAWLPEDLSHVNLIRYNQVAESEFAPSSPEVIAGFQKILQDKGIPTTLRH</sequence>
<dbReference type="SFLD" id="SFLDS00029">
    <property type="entry name" value="Radical_SAM"/>
    <property type="match status" value="1"/>
</dbReference>
<protein>
    <submittedName>
        <fullName evidence="14">23S rRNA (Adenine(2503)-C(2))-methyltransferase</fullName>
    </submittedName>
</protein>
<dbReference type="CDD" id="cd01335">
    <property type="entry name" value="Radical_SAM"/>
    <property type="match status" value="1"/>
</dbReference>
<evidence type="ECO:0000256" key="2">
    <source>
        <dbReference type="ARBA" id="ARBA00004496"/>
    </source>
</evidence>
<dbReference type="STRING" id="1817892.AUK40_05825"/>
<evidence type="ECO:0000256" key="6">
    <source>
        <dbReference type="ARBA" id="ARBA00022603"/>
    </source>
</evidence>
<dbReference type="Gene3D" id="1.10.150.530">
    <property type="match status" value="1"/>
</dbReference>
<proteinExistence type="predicted"/>
<keyword evidence="6 14" id="KW-0489">Methyltransferase</keyword>
<dbReference type="Pfam" id="PF21016">
    <property type="entry name" value="RlmN_N"/>
    <property type="match status" value="1"/>
</dbReference>
<evidence type="ECO:0000256" key="1">
    <source>
        <dbReference type="ARBA" id="ARBA00001966"/>
    </source>
</evidence>
<evidence type="ECO:0000256" key="3">
    <source>
        <dbReference type="ARBA" id="ARBA00022485"/>
    </source>
</evidence>
<evidence type="ECO:0000256" key="12">
    <source>
        <dbReference type="ARBA" id="ARBA00023014"/>
    </source>
</evidence>
<dbReference type="InterPro" id="IPR040072">
    <property type="entry name" value="Methyltransferase_A"/>
</dbReference>
<keyword evidence="9" id="KW-0819">tRNA processing</keyword>
<dbReference type="SUPFAM" id="SSF102114">
    <property type="entry name" value="Radical SAM enzymes"/>
    <property type="match status" value="1"/>
</dbReference>
<comment type="cofactor">
    <cofactor evidence="1">
        <name>[4Fe-4S] cluster</name>
        <dbReference type="ChEBI" id="CHEBI:49883"/>
    </cofactor>
</comment>
<dbReference type="NCBIfam" id="TIGR00048">
    <property type="entry name" value="rRNA_mod_RlmN"/>
    <property type="match status" value="1"/>
</dbReference>
<evidence type="ECO:0000256" key="10">
    <source>
        <dbReference type="ARBA" id="ARBA00022723"/>
    </source>
</evidence>
<keyword evidence="4" id="KW-0963">Cytoplasm</keyword>
<name>A0A1J5IMT6_9BACT</name>
<dbReference type="Pfam" id="PF04055">
    <property type="entry name" value="Radical_SAM"/>
    <property type="match status" value="1"/>
</dbReference>
<dbReference type="InterPro" id="IPR007197">
    <property type="entry name" value="rSAM"/>
</dbReference>
<evidence type="ECO:0000256" key="11">
    <source>
        <dbReference type="ARBA" id="ARBA00023004"/>
    </source>
</evidence>
<organism evidence="14 15">
    <name type="scientific">Candidatus Wirthbacteria bacterium CG2_30_54_11</name>
    <dbReference type="NCBI Taxonomy" id="1817892"/>
    <lineage>
        <taxon>Bacteria</taxon>
        <taxon>Candidatus Wirthbacteria</taxon>
    </lineage>
</organism>
<evidence type="ECO:0000256" key="7">
    <source>
        <dbReference type="ARBA" id="ARBA00022679"/>
    </source>
</evidence>
<dbReference type="GO" id="GO:0008173">
    <property type="term" value="F:RNA methyltransferase activity"/>
    <property type="evidence" value="ECO:0007669"/>
    <property type="project" value="InterPro"/>
</dbReference>
<dbReference type="PROSITE" id="PS51918">
    <property type="entry name" value="RADICAL_SAM"/>
    <property type="match status" value="1"/>
</dbReference>
<dbReference type="GO" id="GO:0046872">
    <property type="term" value="F:metal ion binding"/>
    <property type="evidence" value="ECO:0007669"/>
    <property type="project" value="UniProtKB-KW"/>
</dbReference>
<dbReference type="InterPro" id="IPR027492">
    <property type="entry name" value="RNA_MTrfase_RlmN"/>
</dbReference>